<dbReference type="PANTHER" id="PTHR12147:SF26">
    <property type="entry name" value="PEPTIDASE M28 DOMAIN-CONTAINING PROTEIN"/>
    <property type="match status" value="1"/>
</dbReference>
<keyword evidence="4" id="KW-1185">Reference proteome</keyword>
<dbReference type="Proteomes" id="UP000767334">
    <property type="component" value="Unassembled WGS sequence"/>
</dbReference>
<dbReference type="EMBL" id="JACJLL010000005">
    <property type="protein sequence ID" value="MBM6818028.1"/>
    <property type="molecule type" value="Genomic_DNA"/>
</dbReference>
<dbReference type="RefSeq" id="WP_195963947.1">
    <property type="nucleotide sequence ID" value="NZ_JACJLL010000005.1"/>
</dbReference>
<dbReference type="SUPFAM" id="SSF53187">
    <property type="entry name" value="Zn-dependent exopeptidases"/>
    <property type="match status" value="1"/>
</dbReference>
<proteinExistence type="predicted"/>
<reference evidence="3 4" key="1">
    <citation type="journal article" date="2021" name="Sci. Rep.">
        <title>The distribution of antibiotic resistance genes in chicken gut microbiota commensals.</title>
        <authorList>
            <person name="Juricova H."/>
            <person name="Matiasovicova J."/>
            <person name="Kubasova T."/>
            <person name="Cejkova D."/>
            <person name="Rychlik I."/>
        </authorList>
    </citation>
    <scope>NUCLEOTIDE SEQUENCE [LARGE SCALE GENOMIC DNA]</scope>
    <source>
        <strain evidence="3 4">An435</strain>
    </source>
</reference>
<name>A0ABS2FDL5_9CLOT</name>
<keyword evidence="1" id="KW-0732">Signal</keyword>
<evidence type="ECO:0000256" key="1">
    <source>
        <dbReference type="SAM" id="SignalP"/>
    </source>
</evidence>
<evidence type="ECO:0000313" key="4">
    <source>
        <dbReference type="Proteomes" id="UP000767334"/>
    </source>
</evidence>
<gene>
    <name evidence="3" type="ORF">H6A19_01530</name>
</gene>
<feature type="signal peptide" evidence="1">
    <location>
        <begin position="1"/>
        <end position="27"/>
    </location>
</feature>
<organism evidence="3 4">
    <name type="scientific">Clostridium saudiense</name>
    <dbReference type="NCBI Taxonomy" id="1414720"/>
    <lineage>
        <taxon>Bacteria</taxon>
        <taxon>Bacillati</taxon>
        <taxon>Bacillota</taxon>
        <taxon>Clostridia</taxon>
        <taxon>Eubacteriales</taxon>
        <taxon>Clostridiaceae</taxon>
        <taxon>Clostridium</taxon>
    </lineage>
</organism>
<feature type="chain" id="PRO_5046306280" evidence="1">
    <location>
        <begin position="28"/>
        <end position="354"/>
    </location>
</feature>
<sequence>MYIKNKLISIVSSVLVLNLLFTGCSSSLDKDVSSKGIVTYEENLTTEAGKNPEKLDVEGIMNELTSDEYLSRVVGTDENTRSAEFIKNYFEAVGLEPFNNGSFYHEVYLNKEMRAIFNPNEENDNKVNNIIGVIKGKDSSKAVVISAHFDHVTVRERVEETSSSETSRVKVTKIQGAIDNASGISVLLESAKDLTKYYKNKKPEHDIIFAAFNAEELGLIGSSKFVEEFKDNYEDWYNINIDCIGMKGNEGLAVKNNNPLCQELYDDFIEVLDEDKVYYEMVPYARNEEGRIVGSSDHMSFRRGNDASLVIGQDGIVGIVHSEADNMSIVDFELIDSIKDALVDFIIKSDNKIY</sequence>
<feature type="domain" description="Peptidase M28" evidence="2">
    <location>
        <begin position="129"/>
        <end position="345"/>
    </location>
</feature>
<dbReference type="PANTHER" id="PTHR12147">
    <property type="entry name" value="METALLOPEPTIDASE M28 FAMILY MEMBER"/>
    <property type="match status" value="1"/>
</dbReference>
<comment type="caution">
    <text evidence="3">The sequence shown here is derived from an EMBL/GenBank/DDBJ whole genome shotgun (WGS) entry which is preliminary data.</text>
</comment>
<evidence type="ECO:0000313" key="3">
    <source>
        <dbReference type="EMBL" id="MBM6818028.1"/>
    </source>
</evidence>
<evidence type="ECO:0000259" key="2">
    <source>
        <dbReference type="Pfam" id="PF04389"/>
    </source>
</evidence>
<protein>
    <submittedName>
        <fullName evidence="3">M28 family peptidase</fullName>
    </submittedName>
</protein>
<dbReference type="InterPro" id="IPR007484">
    <property type="entry name" value="Peptidase_M28"/>
</dbReference>
<accession>A0ABS2FDL5</accession>
<dbReference type="Pfam" id="PF04389">
    <property type="entry name" value="Peptidase_M28"/>
    <property type="match status" value="1"/>
</dbReference>
<dbReference type="InterPro" id="IPR045175">
    <property type="entry name" value="M28_fam"/>
</dbReference>
<dbReference type="PROSITE" id="PS51257">
    <property type="entry name" value="PROKAR_LIPOPROTEIN"/>
    <property type="match status" value="1"/>
</dbReference>
<dbReference type="Gene3D" id="3.40.630.10">
    <property type="entry name" value="Zn peptidases"/>
    <property type="match status" value="1"/>
</dbReference>